<dbReference type="EMBL" id="GQ900400">
    <property type="protein sequence ID" value="ACZ58987.1"/>
    <property type="molecule type" value="Genomic_DNA"/>
</dbReference>
<protein>
    <submittedName>
        <fullName evidence="1">Uncharacterized protein</fullName>
    </submittedName>
</protein>
<reference evidence="1" key="1">
    <citation type="submission" date="2009-08" db="EMBL/GenBank/DDBJ databases">
        <authorList>
            <person name="Gill J."/>
            <person name="Borman J."/>
            <person name="Shetty J."/>
            <person name="Hostetler J."/>
            <person name="Durkin S."/>
            <person name="Montgomery B."/>
        </authorList>
    </citation>
    <scope>NUCLEOTIDE SEQUENCE</scope>
    <source>
        <strain evidence="1">Y74T</strain>
        <plasmid evidence="1">pWBG758</plasmid>
    </source>
</reference>
<keyword evidence="1" id="KW-0614">Plasmid</keyword>
<organism evidence="1">
    <name type="scientific">Staphylococcus aureus</name>
    <dbReference type="NCBI Taxonomy" id="1280"/>
    <lineage>
        <taxon>Bacteria</taxon>
        <taxon>Bacillati</taxon>
        <taxon>Bacillota</taxon>
        <taxon>Bacilli</taxon>
        <taxon>Bacillales</taxon>
        <taxon>Staphylococcaceae</taxon>
        <taxon>Staphylococcus</taxon>
    </lineage>
</organism>
<sequence>MNRLSKLSDKERNYLDTKQALEKIQENNRQNNIDIKYSIKEFKDGYYIEVVHD</sequence>
<dbReference type="AlphaFoldDB" id="D2J887"/>
<dbReference type="RefSeq" id="WP_012816568.1">
    <property type="nucleotide sequence ID" value="NC_013329.1"/>
</dbReference>
<reference evidence="1" key="2">
    <citation type="submission" date="2009-12" db="EMBL/GenBank/DDBJ databases">
        <authorList>
            <person name="Summers A.O."/>
            <person name="Shearer J."/>
            <person name="Wireman J."/>
        </authorList>
    </citation>
    <scope>NUCLEOTIDE SEQUENCE</scope>
    <source>
        <strain evidence="1">Y74T</strain>
        <plasmid evidence="1">pWBG758</plasmid>
    </source>
</reference>
<geneLocation type="plasmid" evidence="1">
    <name>pWBG758</name>
</geneLocation>
<name>D2J887_STAAU</name>
<gene>
    <name evidence="1" type="ORF">SAP040A_005</name>
</gene>
<accession>D2J887</accession>
<evidence type="ECO:0000313" key="1">
    <source>
        <dbReference type="EMBL" id="ACZ58987.1"/>
    </source>
</evidence>
<proteinExistence type="predicted"/>